<feature type="transmembrane region" description="Helical" evidence="2">
    <location>
        <begin position="197"/>
        <end position="220"/>
    </location>
</feature>
<protein>
    <submittedName>
        <fullName evidence="3">DUF2270 domain-containing protein</fullName>
    </submittedName>
</protein>
<dbReference type="InterPro" id="IPR014470">
    <property type="entry name" value="UCP01500"/>
</dbReference>
<organism evidence="3 4">
    <name type="scientific">Haloarcula onubensis</name>
    <dbReference type="NCBI Taxonomy" id="2950539"/>
    <lineage>
        <taxon>Archaea</taxon>
        <taxon>Methanobacteriati</taxon>
        <taxon>Methanobacteriota</taxon>
        <taxon>Stenosarchaea group</taxon>
        <taxon>Halobacteria</taxon>
        <taxon>Halobacteriales</taxon>
        <taxon>Haloarculaceae</taxon>
        <taxon>Haloarcula</taxon>
    </lineage>
</organism>
<reference evidence="3 4" key="1">
    <citation type="submission" date="2022-06" db="EMBL/GenBank/DDBJ databases">
        <title>Halomicroarcula sp. a new haloarchaeum isolate from saline soil.</title>
        <authorList>
            <person name="Strakova D."/>
            <person name="Galisteo C."/>
            <person name="Sanchez-Porro C."/>
            <person name="Ventosa A."/>
        </authorList>
    </citation>
    <scope>NUCLEOTIDE SEQUENCE [LARGE SCALE GENOMIC DNA]</scope>
    <source>
        <strain evidence="3 4">S3CR25-11</strain>
    </source>
</reference>
<dbReference type="EMBL" id="JAMQOS010000001">
    <property type="protein sequence ID" value="MDS0281667.1"/>
    <property type="molecule type" value="Genomic_DNA"/>
</dbReference>
<feature type="transmembrane region" description="Helical" evidence="2">
    <location>
        <begin position="60"/>
        <end position="77"/>
    </location>
</feature>
<keyword evidence="2" id="KW-0812">Transmembrane</keyword>
<dbReference type="PIRSF" id="PIRSF015000">
    <property type="entry name" value="UCP01500"/>
    <property type="match status" value="1"/>
</dbReference>
<evidence type="ECO:0000256" key="1">
    <source>
        <dbReference type="SAM" id="MobiDB-lite"/>
    </source>
</evidence>
<proteinExistence type="predicted"/>
<dbReference type="Pfam" id="PF10028">
    <property type="entry name" value="DUF2270"/>
    <property type="match status" value="1"/>
</dbReference>
<keyword evidence="2" id="KW-1133">Transmembrane helix</keyword>
<sequence length="242" mass="27516">MSEEGADPDPGEGFDPGGERERRLGEGLFEQEMGPSSSMAHLYRGEVHRMTRWRERLDRTTNWAVTVIAAILTWAFSDPTNPHYLVLVGLVTLGVFLGIEAHRYRGFDVWRSRVRLIQQNVWAPGLDPSRSVADRDWRRKLSADYDQPTVKIPFEEALAHRMRRVYLALFTVVNAAWLIRVTAFADGADWPTSAAIGMVPGVVVTAAVAFVYLCGVVITVRPREWHSRSELRTERIDDWQQP</sequence>
<feature type="transmembrane region" description="Helical" evidence="2">
    <location>
        <begin position="83"/>
        <end position="101"/>
    </location>
</feature>
<dbReference type="RefSeq" id="WP_310899499.1">
    <property type="nucleotide sequence ID" value="NZ_JAMQOS010000001.1"/>
</dbReference>
<gene>
    <name evidence="3" type="ORF">NDI86_05995</name>
</gene>
<name>A0ABU2FLP1_9EURY</name>
<feature type="region of interest" description="Disordered" evidence="1">
    <location>
        <begin position="1"/>
        <end position="21"/>
    </location>
</feature>
<comment type="caution">
    <text evidence="3">The sequence shown here is derived from an EMBL/GenBank/DDBJ whole genome shotgun (WGS) entry which is preliminary data.</text>
</comment>
<keyword evidence="2" id="KW-0472">Membrane</keyword>
<dbReference type="Proteomes" id="UP001268864">
    <property type="component" value="Unassembled WGS sequence"/>
</dbReference>
<feature type="transmembrane region" description="Helical" evidence="2">
    <location>
        <begin position="165"/>
        <end position="185"/>
    </location>
</feature>
<accession>A0ABU2FLP1</accession>
<feature type="compositionally biased region" description="Acidic residues" evidence="1">
    <location>
        <begin position="1"/>
        <end position="12"/>
    </location>
</feature>
<evidence type="ECO:0000313" key="3">
    <source>
        <dbReference type="EMBL" id="MDS0281667.1"/>
    </source>
</evidence>
<keyword evidence="4" id="KW-1185">Reference proteome</keyword>
<evidence type="ECO:0000313" key="4">
    <source>
        <dbReference type="Proteomes" id="UP001268864"/>
    </source>
</evidence>
<evidence type="ECO:0000256" key="2">
    <source>
        <dbReference type="SAM" id="Phobius"/>
    </source>
</evidence>